<dbReference type="Proteomes" id="UP000522365">
    <property type="component" value="Unassembled WGS sequence"/>
</dbReference>
<dbReference type="EMBL" id="JACDUK010000001">
    <property type="protein sequence ID" value="MBA2852779.1"/>
    <property type="molecule type" value="Genomic_DNA"/>
</dbReference>
<evidence type="ECO:0000313" key="11">
    <source>
        <dbReference type="Proteomes" id="UP000239462"/>
    </source>
</evidence>
<evidence type="ECO:0000313" key="16">
    <source>
        <dbReference type="Proteomes" id="UP000571854"/>
    </source>
</evidence>
<dbReference type="Proteomes" id="UP000564425">
    <property type="component" value="Unassembled WGS sequence"/>
</dbReference>
<evidence type="ECO:0000313" key="9">
    <source>
        <dbReference type="EMBL" id="MBB6496309.1"/>
    </source>
</evidence>
<evidence type="ECO:0000313" key="4">
    <source>
        <dbReference type="EMBL" id="MBA2850548.1"/>
    </source>
</evidence>
<dbReference type="Proteomes" id="UP000584706">
    <property type="component" value="Unassembled WGS sequence"/>
</dbReference>
<evidence type="ECO:0000313" key="14">
    <source>
        <dbReference type="Proteomes" id="UP000567099"/>
    </source>
</evidence>
<dbReference type="EMBL" id="JACHED010000001">
    <property type="protein sequence ID" value="MBB6496309.1"/>
    <property type="molecule type" value="Genomic_DNA"/>
</dbReference>
<organism evidence="2 11">
    <name type="scientific">Methanococcus maripaludis</name>
    <name type="common">Methanococcus deltae</name>
    <dbReference type="NCBI Taxonomy" id="39152"/>
    <lineage>
        <taxon>Archaea</taxon>
        <taxon>Methanobacteriati</taxon>
        <taxon>Methanobacteriota</taxon>
        <taxon>Methanomada group</taxon>
        <taxon>Methanococci</taxon>
        <taxon>Methanococcales</taxon>
        <taxon>Methanococcaceae</taxon>
        <taxon>Methanococcus</taxon>
    </lineage>
</organism>
<evidence type="ECO:0000313" key="15">
    <source>
        <dbReference type="Proteomes" id="UP000568063"/>
    </source>
</evidence>
<evidence type="ECO:0000313" key="3">
    <source>
        <dbReference type="EMBL" id="MBA2846937.1"/>
    </source>
</evidence>
<dbReference type="KEGG" id="mmad:MMJJ_18030"/>
<dbReference type="EMBL" id="JACDUH010000001">
    <property type="protein sequence ID" value="MBA2850548.1"/>
    <property type="molecule type" value="Genomic_DNA"/>
</dbReference>
<dbReference type="Proteomes" id="UP000571854">
    <property type="component" value="Unassembled WGS sequence"/>
</dbReference>
<dbReference type="OMA" id="LLICPYG"/>
<evidence type="ECO:0000313" key="17">
    <source>
        <dbReference type="Proteomes" id="UP000584706"/>
    </source>
</evidence>
<reference evidence="11" key="1">
    <citation type="journal article" date="2018" name="Genome Announc.">
        <title>Complete Genome Sequence of the Methanococcus maripaludis Type Strain JJ (DSM 2067), a Model for Selenoprotein Synthesis in Archaea.</title>
        <authorList>
            <person name="Poehlein A."/>
            <person name="Heym D."/>
            <person name="Quitzke V."/>
            <person name="Fersch J."/>
            <person name="Daniel R."/>
            <person name="Rother M."/>
        </authorList>
    </citation>
    <scope>NUCLEOTIDE SEQUENCE [LARGE SCALE GENOMIC DNA]</scope>
    <source>
        <strain evidence="11">DSM 2067</strain>
    </source>
</reference>
<dbReference type="EMBL" id="CP026606">
    <property type="protein sequence ID" value="AVB77173.1"/>
    <property type="molecule type" value="Genomic_DNA"/>
</dbReference>
<evidence type="ECO:0000313" key="5">
    <source>
        <dbReference type="EMBL" id="MBA2852779.1"/>
    </source>
</evidence>
<dbReference type="RefSeq" id="WP_011170991.1">
    <property type="nucleotide sequence ID" value="NZ_BAAABJ010000001.1"/>
</dbReference>
<evidence type="ECO:0000313" key="8">
    <source>
        <dbReference type="EMBL" id="MBB6066796.1"/>
    </source>
</evidence>
<reference evidence="10" key="4">
    <citation type="submission" date="2020-07" db="EMBL/GenBank/DDBJ databases">
        <title>Severe corrosion of carbon steel in oil field produced water can be linked to methanogenic archaea containing a special type of NiFe hydrogenase.</title>
        <authorList>
            <person name="Lahme S."/>
            <person name="Mand J."/>
            <person name="Longwell J."/>
            <person name="Smith R."/>
            <person name="Enning D."/>
        </authorList>
    </citation>
    <scope>NUCLEOTIDE SEQUENCE</scope>
    <source>
        <strain evidence="10">MIC098Bin5</strain>
    </source>
</reference>
<name>A0A2L1CCX1_METMI</name>
<reference evidence="2" key="2">
    <citation type="submission" date="2018-02" db="EMBL/GenBank/DDBJ databases">
        <title>Complete genome sequence of the Methanococcus maripaludis type strain JJ (DSM 2067), a model for selenoprotein synthesis in Archaea.</title>
        <authorList>
            <person name="Poehlein A."/>
            <person name="Heym D."/>
            <person name="Quitzke V."/>
            <person name="Fersch J."/>
            <person name="Daniel R."/>
            <person name="Rother M."/>
        </authorList>
    </citation>
    <scope>NUCLEOTIDE SEQUENCE [LARGE SCALE GENOMIC DNA]</scope>
    <source>
        <strain evidence="2">DSM 2067</strain>
    </source>
</reference>
<dbReference type="AlphaFoldDB" id="A0A2L1CCX1"/>
<dbReference type="Proteomes" id="UP000568063">
    <property type="component" value="Unassembled WGS sequence"/>
</dbReference>
<evidence type="ECO:0000313" key="6">
    <source>
        <dbReference type="EMBL" id="MBA2859884.1"/>
    </source>
</evidence>
<protein>
    <submittedName>
        <fullName evidence="10">DUF22 domain-containing protein</fullName>
    </submittedName>
</protein>
<dbReference type="InterPro" id="IPR002572">
    <property type="entry name" value="DUF22"/>
</dbReference>
<dbReference type="EMBL" id="JACCQJ010000001">
    <property type="protein sequence ID" value="MBG0768641.1"/>
    <property type="molecule type" value="Genomic_DNA"/>
</dbReference>
<dbReference type="EMBL" id="JACDUM010000001">
    <property type="protein sequence ID" value="MBA2859884.1"/>
    <property type="molecule type" value="Genomic_DNA"/>
</dbReference>
<dbReference type="Pfam" id="PF01629">
    <property type="entry name" value="DUF22"/>
    <property type="match status" value="1"/>
</dbReference>
<reference evidence="12 13" key="3">
    <citation type="submission" date="2020-07" db="EMBL/GenBank/DDBJ databases">
        <title>Genomic Encyclopedia of Type Strains, Phase IV (KMG-V): Genome sequencing to study the core and pangenomes of soil and plant-associated prokaryotes.</title>
        <authorList>
            <person name="Whitman W."/>
        </authorList>
    </citation>
    <scope>NUCLEOTIDE SEQUENCE [LARGE SCALE GENOMIC DNA]</scope>
    <source>
        <strain evidence="4 13">A1</strain>
        <strain evidence="3 16">A5</strain>
        <strain evidence="7 14">C13</strain>
        <strain evidence="6 15">C9</strain>
        <strain evidence="9 18">D1</strain>
        <strain evidence="8 17">DSM 7078</strain>
        <strain evidence="5 12">S1</strain>
    </source>
</reference>
<dbReference type="Proteomes" id="UP000239462">
    <property type="component" value="Chromosome"/>
</dbReference>
<dbReference type="EMBL" id="JACDUO010000001">
    <property type="protein sequence ID" value="MBA2863685.1"/>
    <property type="molecule type" value="Genomic_DNA"/>
</dbReference>
<dbReference type="GeneID" id="10982626"/>
<proteinExistence type="predicted"/>
<dbReference type="Proteomes" id="UP000714405">
    <property type="component" value="Unassembled WGS sequence"/>
</dbReference>
<accession>A0A2L1CCX1</accession>
<gene>
    <name evidence="10" type="ORF">H0S71_01870</name>
    <name evidence="4" type="ORF">HNP86_000679</name>
    <name evidence="3" type="ORF">HNP88_001121</name>
    <name evidence="5" type="ORF">HNP89_000716</name>
    <name evidence="6" type="ORF">HNP91_000679</name>
    <name evidence="7" type="ORF">HNP94_000685</name>
    <name evidence="9" type="ORF">HNP96_000330</name>
    <name evidence="8" type="ORF">HNP97_000286</name>
    <name evidence="2" type="ORF">MMJJ_18030</name>
</gene>
<dbReference type="EMBL" id="JACDUJ010000001">
    <property type="protein sequence ID" value="MBA2846937.1"/>
    <property type="molecule type" value="Genomic_DNA"/>
</dbReference>
<evidence type="ECO:0000313" key="7">
    <source>
        <dbReference type="EMBL" id="MBA2863685.1"/>
    </source>
</evidence>
<dbReference type="EMBL" id="JACHIQ010000001">
    <property type="protein sequence ID" value="MBB6066796.1"/>
    <property type="molecule type" value="Genomic_DNA"/>
</dbReference>
<evidence type="ECO:0000313" key="18">
    <source>
        <dbReference type="Proteomes" id="UP000590564"/>
    </source>
</evidence>
<dbReference type="Proteomes" id="UP000590564">
    <property type="component" value="Unassembled WGS sequence"/>
</dbReference>
<sequence length="121" mass="13371">MFRITGKIKEIEDKIEGKKQEGAKLEIVGQKVPVFAAETVEIKAGEIKPINISKICLPKKTVLMPSAYIQHKLGNMVSLGEETPVPFEHERCLEYAIFVAVKEGTIKEGELVGTIVVLHAE</sequence>
<dbReference type="Proteomes" id="UP000567099">
    <property type="component" value="Unassembled WGS sequence"/>
</dbReference>
<evidence type="ECO:0000313" key="13">
    <source>
        <dbReference type="Proteomes" id="UP000564425"/>
    </source>
</evidence>
<evidence type="ECO:0000259" key="1">
    <source>
        <dbReference type="Pfam" id="PF01629"/>
    </source>
</evidence>
<evidence type="ECO:0000313" key="12">
    <source>
        <dbReference type="Proteomes" id="UP000522365"/>
    </source>
</evidence>
<evidence type="ECO:0000313" key="10">
    <source>
        <dbReference type="EMBL" id="MBG0768641.1"/>
    </source>
</evidence>
<feature type="domain" description="DUF22" evidence="1">
    <location>
        <begin position="26"/>
        <end position="104"/>
    </location>
</feature>
<evidence type="ECO:0000313" key="2">
    <source>
        <dbReference type="EMBL" id="AVB77173.1"/>
    </source>
</evidence>